<name>A0AAE0CC77_9CHLO</name>
<dbReference type="SUPFAM" id="SSF51197">
    <property type="entry name" value="Clavaminate synthase-like"/>
    <property type="match status" value="1"/>
</dbReference>
<accession>A0AAE0CC77</accession>
<dbReference type="EMBL" id="LGRX02025473">
    <property type="protein sequence ID" value="KAK3252341.1"/>
    <property type="molecule type" value="Genomic_DNA"/>
</dbReference>
<organism evidence="1 2">
    <name type="scientific">Cymbomonas tetramitiformis</name>
    <dbReference type="NCBI Taxonomy" id="36881"/>
    <lineage>
        <taxon>Eukaryota</taxon>
        <taxon>Viridiplantae</taxon>
        <taxon>Chlorophyta</taxon>
        <taxon>Pyramimonadophyceae</taxon>
        <taxon>Pyramimonadales</taxon>
        <taxon>Pyramimonadaceae</taxon>
        <taxon>Cymbomonas</taxon>
    </lineage>
</organism>
<keyword evidence="2" id="KW-1185">Reference proteome</keyword>
<protein>
    <submittedName>
        <fullName evidence="1">Uncharacterized protein</fullName>
    </submittedName>
</protein>
<dbReference type="AlphaFoldDB" id="A0AAE0CC77"/>
<evidence type="ECO:0000313" key="2">
    <source>
        <dbReference type="Proteomes" id="UP001190700"/>
    </source>
</evidence>
<reference evidence="1 2" key="1">
    <citation type="journal article" date="2015" name="Genome Biol. Evol.">
        <title>Comparative Genomics of a Bacterivorous Green Alga Reveals Evolutionary Causalities and Consequences of Phago-Mixotrophic Mode of Nutrition.</title>
        <authorList>
            <person name="Burns J.A."/>
            <person name="Paasch A."/>
            <person name="Narechania A."/>
            <person name="Kim E."/>
        </authorList>
    </citation>
    <scope>NUCLEOTIDE SEQUENCE [LARGE SCALE GENOMIC DNA]</scope>
    <source>
        <strain evidence="1 2">PLY_AMNH</strain>
    </source>
</reference>
<evidence type="ECO:0000313" key="1">
    <source>
        <dbReference type="EMBL" id="KAK3252341.1"/>
    </source>
</evidence>
<sequence>MTITIDDANAMIAHHLATNGYAVVRLFEHVESEGLCDAFKQALRELPEYRSCSGWRYSKTGFGALGVASSFHNRFVRRMRLVAHARVLPVLREVDRLGDARASVGPIRCERFSDRFAGYRRKNKAEAPRKVHQMLDRMLVRTKDQKPSPESWHQDVSVYEDGDTVYGGWIAFTDQTIRLVPATQHLHTPIAGFAKISAAALQDLLPRALDVSIPRGCLLLMNQSIVHEVLANPITTDPMCRLFTGWRLTHDHRTLLEATDRNRNCRQDGCGSAQSIDAVLDDMAVPKLPSNQLPSMYNLRNVDYIIQRQGLREWCDAYLQNAMLVVTPTYVDGVTAKRPEGMEPTRVWKVPDLHAPSIAKLRQLSSDGFDRPVDWDALFPPYTAEEREMYKPHSPLNERAIVFASLADSL</sequence>
<dbReference type="Proteomes" id="UP001190700">
    <property type="component" value="Unassembled WGS sequence"/>
</dbReference>
<comment type="caution">
    <text evidence="1">The sequence shown here is derived from an EMBL/GenBank/DDBJ whole genome shotgun (WGS) entry which is preliminary data.</text>
</comment>
<gene>
    <name evidence="1" type="ORF">CYMTET_38375</name>
</gene>
<proteinExistence type="predicted"/>